<organism evidence="1 2">
    <name type="scientific">Romanomermis culicivorax</name>
    <name type="common">Nematode worm</name>
    <dbReference type="NCBI Taxonomy" id="13658"/>
    <lineage>
        <taxon>Eukaryota</taxon>
        <taxon>Metazoa</taxon>
        <taxon>Ecdysozoa</taxon>
        <taxon>Nematoda</taxon>
        <taxon>Enoplea</taxon>
        <taxon>Dorylaimia</taxon>
        <taxon>Mermithida</taxon>
        <taxon>Mermithoidea</taxon>
        <taxon>Mermithidae</taxon>
        <taxon>Romanomermis</taxon>
    </lineage>
</organism>
<dbReference type="WBParaSite" id="nRc.2.0.1.t26430-RA">
    <property type="protein sequence ID" value="nRc.2.0.1.t26430-RA"/>
    <property type="gene ID" value="nRc.2.0.1.g26430"/>
</dbReference>
<keyword evidence="1" id="KW-1185">Reference proteome</keyword>
<proteinExistence type="predicted"/>
<evidence type="ECO:0000313" key="2">
    <source>
        <dbReference type="WBParaSite" id="nRc.2.0.1.t26430-RA"/>
    </source>
</evidence>
<dbReference type="AlphaFoldDB" id="A0A915JJU7"/>
<protein>
    <submittedName>
        <fullName evidence="2">Uncharacterized protein</fullName>
    </submittedName>
</protein>
<evidence type="ECO:0000313" key="1">
    <source>
        <dbReference type="Proteomes" id="UP000887565"/>
    </source>
</evidence>
<reference evidence="2" key="1">
    <citation type="submission" date="2022-11" db="UniProtKB">
        <authorList>
            <consortium name="WormBaseParasite"/>
        </authorList>
    </citation>
    <scope>IDENTIFICATION</scope>
</reference>
<accession>A0A915JJU7</accession>
<sequence length="91" mass="10408">MRFPTTVEIQLPEKHVSHFPPLCVLNPAILHRATPLVLLILKSGAARRRAVPPRKRAKSKSKPITIVFFCKEYNHIEDDISKILLQVECEL</sequence>
<name>A0A915JJU7_ROMCU</name>
<dbReference type="Proteomes" id="UP000887565">
    <property type="component" value="Unplaced"/>
</dbReference>